<feature type="transmembrane region" description="Helical" evidence="1">
    <location>
        <begin position="148"/>
        <end position="166"/>
    </location>
</feature>
<dbReference type="Proteomes" id="UP001059597">
    <property type="component" value="Chromosome"/>
</dbReference>
<dbReference type="InterPro" id="IPR016566">
    <property type="entry name" value="UCP010219"/>
</dbReference>
<accession>A0ABM7ZU87</accession>
<reference evidence="2" key="1">
    <citation type="submission" date="2022-06" db="EMBL/GenBank/DDBJ databases">
        <title>Complete genome sequence of Streptomyces nigrescens HEK616.</title>
        <authorList>
            <person name="Asamizu S."/>
            <person name="Onaka H."/>
        </authorList>
    </citation>
    <scope>NUCLEOTIDE SEQUENCE</scope>
    <source>
        <strain evidence="2">HEK616</strain>
    </source>
</reference>
<dbReference type="Pfam" id="PF11361">
    <property type="entry name" value="DUF3159"/>
    <property type="match status" value="1"/>
</dbReference>
<keyword evidence="3" id="KW-1185">Reference proteome</keyword>
<evidence type="ECO:0000256" key="1">
    <source>
        <dbReference type="SAM" id="Phobius"/>
    </source>
</evidence>
<dbReference type="RefSeq" id="WP_261953768.1">
    <property type="nucleotide sequence ID" value="NZ_AP026073.1"/>
</dbReference>
<feature type="transmembrane region" description="Helical" evidence="1">
    <location>
        <begin position="42"/>
        <end position="62"/>
    </location>
</feature>
<keyword evidence="1" id="KW-0472">Membrane</keyword>
<evidence type="ECO:0000313" key="3">
    <source>
        <dbReference type="Proteomes" id="UP001059597"/>
    </source>
</evidence>
<protein>
    <recommendedName>
        <fullName evidence="4">DUF3159 domain-containing protein</fullName>
    </recommendedName>
</protein>
<gene>
    <name evidence="2" type="ORF">HEK616_34260</name>
</gene>
<feature type="transmembrane region" description="Helical" evidence="1">
    <location>
        <begin position="178"/>
        <end position="195"/>
    </location>
</feature>
<evidence type="ECO:0008006" key="4">
    <source>
        <dbReference type="Google" id="ProtNLM"/>
    </source>
</evidence>
<feature type="transmembrane region" description="Helical" evidence="1">
    <location>
        <begin position="69"/>
        <end position="86"/>
    </location>
</feature>
<evidence type="ECO:0000313" key="2">
    <source>
        <dbReference type="EMBL" id="BDM69939.1"/>
    </source>
</evidence>
<keyword evidence="1" id="KW-1133">Transmembrane helix</keyword>
<keyword evidence="1" id="KW-0812">Transmembrane</keyword>
<sequence length="227" mass="24183">MDPGSDHEDVTGDVIRRRLRDTVIDVAPVFGFTMGFAVTHRVVVALALAIGAGLGVCVYRLVRREAVRRALAALGLICVGGALAARSGQATDFFLPGLVVHCAMAVVTPVLLLLGWPPMGLVVGLITGERTKWRRCAVRRRAFVKGNLVVLVGHLAMLAVQLPLFLSGQVAALGSVDVFGPPVLALGVLLGWRVYRRCVGTHRCEAPGPLGIEVSHRSPCLERISQS</sequence>
<proteinExistence type="predicted"/>
<organism evidence="2 3">
    <name type="scientific">Streptomyces nigrescens</name>
    <dbReference type="NCBI Taxonomy" id="1920"/>
    <lineage>
        <taxon>Bacteria</taxon>
        <taxon>Bacillati</taxon>
        <taxon>Actinomycetota</taxon>
        <taxon>Actinomycetes</taxon>
        <taxon>Kitasatosporales</taxon>
        <taxon>Streptomycetaceae</taxon>
        <taxon>Streptomyces</taxon>
    </lineage>
</organism>
<dbReference type="EMBL" id="AP026073">
    <property type="protein sequence ID" value="BDM69939.1"/>
    <property type="molecule type" value="Genomic_DNA"/>
</dbReference>
<feature type="transmembrane region" description="Helical" evidence="1">
    <location>
        <begin position="98"/>
        <end position="127"/>
    </location>
</feature>
<name>A0ABM7ZU87_STRNI</name>